<comment type="caution">
    <text evidence="1">The sequence shown here is derived from an EMBL/GenBank/DDBJ whole genome shotgun (WGS) entry which is preliminary data.</text>
</comment>
<protein>
    <submittedName>
        <fullName evidence="1">Uncharacterized protein</fullName>
    </submittedName>
</protein>
<accession>A0A7C1FEI9</accession>
<dbReference type="EMBL" id="DSMG01000053">
    <property type="protein sequence ID" value="HDX30757.1"/>
    <property type="molecule type" value="Genomic_DNA"/>
</dbReference>
<organism evidence="1">
    <name type="scientific">Caldilinea aerophila</name>
    <dbReference type="NCBI Taxonomy" id="133453"/>
    <lineage>
        <taxon>Bacteria</taxon>
        <taxon>Bacillati</taxon>
        <taxon>Chloroflexota</taxon>
        <taxon>Caldilineae</taxon>
        <taxon>Caldilineales</taxon>
        <taxon>Caldilineaceae</taxon>
        <taxon>Caldilinea</taxon>
    </lineage>
</organism>
<proteinExistence type="predicted"/>
<evidence type="ECO:0000313" key="1">
    <source>
        <dbReference type="EMBL" id="HDX30757.1"/>
    </source>
</evidence>
<reference evidence="1" key="1">
    <citation type="journal article" date="2020" name="mSystems">
        <title>Genome- and Community-Level Interaction Insights into Carbon Utilization and Element Cycling Functions of Hydrothermarchaeota in Hydrothermal Sediment.</title>
        <authorList>
            <person name="Zhou Z."/>
            <person name="Liu Y."/>
            <person name="Xu W."/>
            <person name="Pan J."/>
            <person name="Luo Z.H."/>
            <person name="Li M."/>
        </authorList>
    </citation>
    <scope>NUCLEOTIDE SEQUENCE [LARGE SCALE GENOMIC DNA]</scope>
    <source>
        <strain evidence="1">SpSt-289</strain>
    </source>
</reference>
<name>A0A7C1FEI9_9CHLR</name>
<gene>
    <name evidence="1" type="ORF">ENQ20_04605</name>
</gene>
<dbReference type="AlphaFoldDB" id="A0A7C1FEI9"/>
<sequence>MNQVEIRLDATCTALAEALCALLVDVNQVEIRLDATCTLSTEHRALMAALNRFLAWLPEDKDPDAALRLALEILEAADIVPQAVLAQAVEFSWSRSVQIYKQRLREAGLAGLFDRPIFGRPAVTTQTAVEKAVIRAILEAVIAEHTLPDDAKLAEHVNQALSAAQVAEAGQVTASMVETVRLRWDI</sequence>